<keyword evidence="4" id="KW-1185">Reference proteome</keyword>
<dbReference type="OrthoDB" id="9796817at2"/>
<dbReference type="PIRSF" id="PIRSF002741">
    <property type="entry name" value="MppA"/>
    <property type="match status" value="1"/>
</dbReference>
<dbReference type="InterPro" id="IPR011980">
    <property type="entry name" value="CntA-like"/>
</dbReference>
<evidence type="ECO:0000256" key="1">
    <source>
        <dbReference type="SAM" id="SignalP"/>
    </source>
</evidence>
<dbReference type="EMBL" id="CDGG01000001">
    <property type="protein sequence ID" value="CEI83210.1"/>
    <property type="molecule type" value="Genomic_DNA"/>
</dbReference>
<dbReference type="PANTHER" id="PTHR30290:SF37">
    <property type="entry name" value="NICKEL-BINDING PERIPLASMIC PROTEIN"/>
    <property type="match status" value="1"/>
</dbReference>
<proteinExistence type="predicted"/>
<sequence length="528" mass="60154">MRKINIGLLSVLFLFLLASCSNSENDKAAKDEIVYASSKDIRDINPHLYSGEMAAQNMVFESLVKNTEDGVEPWLAESWDISEDGLEYTFHLREDVTFSDGEKFNAEAVKQNMDAIMDNEERHAWLDLVNLIDENVVVDEYTYKLVLKHPYYPTLTELGLTRPFRFLSPNDFVDGTTKDGISGYSGTGPWVLSEHKENQEAVFTANEEYWGEQPKVNAVRWKVMPDHQTILLALEKGEVDLIFGSDGDMIDLDSFSALEEQGEYVTEMSEPVASRAILLNSNRPITGEIEVREALQYAVDKQSIADGILNGSESVAPTLLASTVPYSDLGLEERKYDPDKANNLLDDAGWELNSDDGYRYKDGEKLELNLYYNSDNAQEKTISEYIQSDLREIGVELHITGEQKQAFLDRQKSGEFDLQYSLSWGTPYDPQSYLSSWRIPAHGDYQAQTGLDKKAWLDETITDLMIEHDEENREAMYAEVLSYIHDEAVYIPLTYSRTKAVHRPELQGVTFNVSQYEVPFENMYFDTE</sequence>
<dbReference type="PROSITE" id="PS51257">
    <property type="entry name" value="PROKAR_LIPOPROTEIN"/>
    <property type="match status" value="1"/>
</dbReference>
<dbReference type="Gene3D" id="3.40.190.10">
    <property type="entry name" value="Periplasmic binding protein-like II"/>
    <property type="match status" value="1"/>
</dbReference>
<keyword evidence="1" id="KW-0732">Signal</keyword>
<name>A0A0A1MCW9_9BACI</name>
<dbReference type="GO" id="GO:0016151">
    <property type="term" value="F:nickel cation binding"/>
    <property type="evidence" value="ECO:0007669"/>
    <property type="project" value="InterPro"/>
</dbReference>
<evidence type="ECO:0000259" key="2">
    <source>
        <dbReference type="Pfam" id="PF00496"/>
    </source>
</evidence>
<evidence type="ECO:0000313" key="3">
    <source>
        <dbReference type="EMBL" id="CEI83210.1"/>
    </source>
</evidence>
<accession>A0A0A1MCW9</accession>
<dbReference type="NCBIfam" id="TIGR02294">
    <property type="entry name" value="nickel_nikA"/>
    <property type="match status" value="1"/>
</dbReference>
<feature type="domain" description="Solute-binding protein family 5" evidence="2">
    <location>
        <begin position="71"/>
        <end position="441"/>
    </location>
</feature>
<dbReference type="CDD" id="cd08489">
    <property type="entry name" value="PBP2_NikA"/>
    <property type="match status" value="1"/>
</dbReference>
<dbReference type="RefSeq" id="WP_042533496.1">
    <property type="nucleotide sequence ID" value="NZ_CDGG01000001.1"/>
</dbReference>
<protein>
    <submittedName>
        <fullName evidence="3">Nickel-binding periplasmic protein</fullName>
    </submittedName>
</protein>
<dbReference type="GO" id="GO:0043190">
    <property type="term" value="C:ATP-binding cassette (ABC) transporter complex"/>
    <property type="evidence" value="ECO:0007669"/>
    <property type="project" value="InterPro"/>
</dbReference>
<gene>
    <name evidence="3" type="primary">nikA</name>
    <name evidence="3" type="ORF">BN997_03114</name>
</gene>
<dbReference type="InterPro" id="IPR039424">
    <property type="entry name" value="SBP_5"/>
</dbReference>
<dbReference type="GO" id="GO:0030288">
    <property type="term" value="C:outer membrane-bounded periplasmic space"/>
    <property type="evidence" value="ECO:0007669"/>
    <property type="project" value="TreeGrafter"/>
</dbReference>
<organism evidence="3 4">
    <name type="scientific">Oceanobacillus oncorhynchi</name>
    <dbReference type="NCBI Taxonomy" id="545501"/>
    <lineage>
        <taxon>Bacteria</taxon>
        <taxon>Bacillati</taxon>
        <taxon>Bacillota</taxon>
        <taxon>Bacilli</taxon>
        <taxon>Bacillales</taxon>
        <taxon>Bacillaceae</taxon>
        <taxon>Oceanobacillus</taxon>
    </lineage>
</organism>
<evidence type="ECO:0000313" key="4">
    <source>
        <dbReference type="Proteomes" id="UP000040453"/>
    </source>
</evidence>
<dbReference type="AlphaFoldDB" id="A0A0A1MCW9"/>
<dbReference type="GO" id="GO:0020037">
    <property type="term" value="F:heme binding"/>
    <property type="evidence" value="ECO:0007669"/>
    <property type="project" value="InterPro"/>
</dbReference>
<dbReference type="PANTHER" id="PTHR30290">
    <property type="entry name" value="PERIPLASMIC BINDING COMPONENT OF ABC TRANSPORTER"/>
    <property type="match status" value="1"/>
</dbReference>
<dbReference type="Gene3D" id="3.10.105.10">
    <property type="entry name" value="Dipeptide-binding Protein, Domain 3"/>
    <property type="match status" value="1"/>
</dbReference>
<feature type="signal peptide" evidence="1">
    <location>
        <begin position="1"/>
        <end position="23"/>
    </location>
</feature>
<reference evidence="3 4" key="1">
    <citation type="submission" date="2014-11" db="EMBL/GenBank/DDBJ databases">
        <authorList>
            <person name="Urmite Genomes Urmite Genomes"/>
        </authorList>
    </citation>
    <scope>NUCLEOTIDE SEQUENCE [LARGE SCALE GENOMIC DNA]</scope>
    <source>
        <strain evidence="3 4">Oc5</strain>
    </source>
</reference>
<dbReference type="GO" id="GO:1904680">
    <property type="term" value="F:peptide transmembrane transporter activity"/>
    <property type="evidence" value="ECO:0007669"/>
    <property type="project" value="TreeGrafter"/>
</dbReference>
<feature type="chain" id="PRO_5038511261" evidence="1">
    <location>
        <begin position="24"/>
        <end position="528"/>
    </location>
</feature>
<dbReference type="STRING" id="545501.BN997_03114"/>
<dbReference type="Proteomes" id="UP000040453">
    <property type="component" value="Unassembled WGS sequence"/>
</dbReference>
<dbReference type="InterPro" id="IPR030678">
    <property type="entry name" value="Peptide/Ni-bd"/>
</dbReference>
<dbReference type="GO" id="GO:0015675">
    <property type="term" value="P:nickel cation transport"/>
    <property type="evidence" value="ECO:0007669"/>
    <property type="project" value="InterPro"/>
</dbReference>
<dbReference type="SUPFAM" id="SSF53850">
    <property type="entry name" value="Periplasmic binding protein-like II"/>
    <property type="match status" value="1"/>
</dbReference>
<dbReference type="GO" id="GO:0015833">
    <property type="term" value="P:peptide transport"/>
    <property type="evidence" value="ECO:0007669"/>
    <property type="project" value="TreeGrafter"/>
</dbReference>
<dbReference type="Pfam" id="PF00496">
    <property type="entry name" value="SBP_bac_5"/>
    <property type="match status" value="1"/>
</dbReference>
<dbReference type="InterPro" id="IPR000914">
    <property type="entry name" value="SBP_5_dom"/>
</dbReference>